<keyword evidence="2" id="KW-1185">Reference proteome</keyword>
<proteinExistence type="predicted"/>
<evidence type="ECO:0000313" key="2">
    <source>
        <dbReference type="Proteomes" id="UP001732700"/>
    </source>
</evidence>
<reference evidence="1" key="2">
    <citation type="submission" date="2025-09" db="UniProtKB">
        <authorList>
            <consortium name="EnsemblPlants"/>
        </authorList>
    </citation>
    <scope>IDENTIFICATION</scope>
</reference>
<evidence type="ECO:0000313" key="1">
    <source>
        <dbReference type="EnsemblPlants" id="AVESA.00010b.r2.5DG0980710.1.CDS"/>
    </source>
</evidence>
<sequence>MRYVRGAAWTAPQKSTCGAPTQLHATADGSPFPTLARRRLAGRRACRAVGTRFSGATGAAATGIGGSDWRGGAAATDVRRHKVRIDRRRKICRQGYNGTESKMDISVTMAQRARWTSQYEKGLVDVLTEYNFSHYRGQNGWTPEGWNRIVKDLNDHFPEAKFVKSQVQDKEGQMKKEYKVVKSIVNRSGISWNSTSCMINTTPEKWEEIVEEDPKFRRLQGKEFPFFDALDLLYEGNIAQGKHCMTSSQPPYITSRKRQSDERQSTSRNVAPKISAMTSQRTNNDTLEDEGQNRFSEVERMSASGRSLSYQSQNDDELNLQGDEEDEYVQMSFDQVNSRSGNGGAQSVRARKHRSHTSVPVPRIEETMSEFVKLKREQAGMKEQALGKQYSIPKCLEVLNDMIDVSDEMKILASDVFKDASNREFFLSYDARLRGLWLKKEVGKLGIQSPPFSYTCPVEPFRVLFSVFGCQVQVFRSPSGFKTVDQPMRIDNQSEVCIHGYVLKYDLRYSYVS</sequence>
<name>A0ACD5YKX2_AVESA</name>
<dbReference type="EnsemblPlants" id="AVESA.00010b.r2.5DG0980710.1">
    <property type="protein sequence ID" value="AVESA.00010b.r2.5DG0980710.1.CDS"/>
    <property type="gene ID" value="AVESA.00010b.r2.5DG0980710"/>
</dbReference>
<accession>A0ACD5YKX2</accession>
<protein>
    <submittedName>
        <fullName evidence="1">Uncharacterized protein</fullName>
    </submittedName>
</protein>
<reference evidence="1" key="1">
    <citation type="submission" date="2021-05" db="EMBL/GenBank/DDBJ databases">
        <authorList>
            <person name="Scholz U."/>
            <person name="Mascher M."/>
            <person name="Fiebig A."/>
        </authorList>
    </citation>
    <scope>NUCLEOTIDE SEQUENCE [LARGE SCALE GENOMIC DNA]</scope>
</reference>
<organism evidence="1 2">
    <name type="scientific">Avena sativa</name>
    <name type="common">Oat</name>
    <dbReference type="NCBI Taxonomy" id="4498"/>
    <lineage>
        <taxon>Eukaryota</taxon>
        <taxon>Viridiplantae</taxon>
        <taxon>Streptophyta</taxon>
        <taxon>Embryophyta</taxon>
        <taxon>Tracheophyta</taxon>
        <taxon>Spermatophyta</taxon>
        <taxon>Magnoliopsida</taxon>
        <taxon>Liliopsida</taxon>
        <taxon>Poales</taxon>
        <taxon>Poaceae</taxon>
        <taxon>BOP clade</taxon>
        <taxon>Pooideae</taxon>
        <taxon>Poodae</taxon>
        <taxon>Poeae</taxon>
        <taxon>Poeae Chloroplast Group 1 (Aveneae type)</taxon>
        <taxon>Aveninae</taxon>
        <taxon>Avena</taxon>
    </lineage>
</organism>
<dbReference type="Proteomes" id="UP001732700">
    <property type="component" value="Chromosome 5D"/>
</dbReference>